<dbReference type="GeneID" id="18934752"/>
<comment type="subcellular location">
    <subcellularLocation>
        <location evidence="1">Endoplasmic reticulum membrane</location>
        <topology evidence="1">Single-pass type II membrane protein</topology>
    </subcellularLocation>
</comment>
<organism evidence="13">
    <name type="scientific">Melampsora larici-populina (strain 98AG31 / pathotype 3-4-7)</name>
    <name type="common">Poplar leaf rust fungus</name>
    <dbReference type="NCBI Taxonomy" id="747676"/>
    <lineage>
        <taxon>Eukaryota</taxon>
        <taxon>Fungi</taxon>
        <taxon>Dikarya</taxon>
        <taxon>Basidiomycota</taxon>
        <taxon>Pucciniomycotina</taxon>
        <taxon>Pucciniomycetes</taxon>
        <taxon>Pucciniales</taxon>
        <taxon>Melampsoraceae</taxon>
        <taxon>Melampsora</taxon>
    </lineage>
</organism>
<dbReference type="SUPFAM" id="SSF50998">
    <property type="entry name" value="Quinoprotein alcohol dehydrogenase-like"/>
    <property type="match status" value="1"/>
</dbReference>
<keyword evidence="5" id="KW-0677">Repeat</keyword>
<dbReference type="PANTHER" id="PTHR23284:SF0">
    <property type="entry name" value="PROLACTIN REGULATORY ELEMENT-BINDING PROTEIN"/>
    <property type="match status" value="1"/>
</dbReference>
<evidence type="ECO:0000313" key="12">
    <source>
        <dbReference type="EMBL" id="EGG05427.1"/>
    </source>
</evidence>
<dbReference type="AlphaFoldDB" id="F4RQD1"/>
<dbReference type="InterPro" id="IPR045260">
    <property type="entry name" value="Sec12-like"/>
</dbReference>
<dbReference type="GO" id="GO:0015031">
    <property type="term" value="P:protein transport"/>
    <property type="evidence" value="ECO:0007669"/>
    <property type="project" value="UniProtKB-KW"/>
</dbReference>
<evidence type="ECO:0000256" key="9">
    <source>
        <dbReference type="ARBA" id="ARBA00022989"/>
    </source>
</evidence>
<sequence>MSHYSINLGSPIYCVVFIENDQIVLGGGGGSSKSGIANKLWYIKIKPNSKEFSILHEYGLPIGSDAPMSIDFDRSTSLILSGINSPPTDLKVGRNQHLRTFKLKDSLLELKETYQILDFDQTGNDYQRINCLSRASPQLLAVGGSNNQLKLLSYPSLKPAISSPIPCPAGELLTADFSEDGTHFLICSSQAVRIFSIIFPSGSKEKKKEIQLKQLHELIPPQAHLSTSFRSAKFGRGPTSENVYTILNPQDRKKGAKVINWNWTDGSLRKSRSISTRPVTAFDLSETGLLLGLSSSDLTVSIIDSLSLRPILSVLHAHEFPVTSLRFSMDSSRLISASADTTIRVIEIPERRSPWRSSASILLLMTILMVLISWGLNQSSLSLDQLVDLFMEKLNSISLSS</sequence>
<evidence type="ECO:0000256" key="6">
    <source>
        <dbReference type="ARBA" id="ARBA00022824"/>
    </source>
</evidence>
<protein>
    <submittedName>
        <fullName evidence="12">Uncharacterized protein</fullName>
    </submittedName>
</protein>
<dbReference type="eggNOG" id="KOG0771">
    <property type="taxonomic scope" value="Eukaryota"/>
</dbReference>
<dbReference type="GO" id="GO:0005789">
    <property type="term" value="C:endoplasmic reticulum membrane"/>
    <property type="evidence" value="ECO:0007669"/>
    <property type="project" value="UniProtKB-SubCell"/>
</dbReference>
<dbReference type="PANTHER" id="PTHR23284">
    <property type="entry name" value="PROLACTIN REGULATORY ELEMENT BINDING PROTEIN"/>
    <property type="match status" value="1"/>
</dbReference>
<dbReference type="GO" id="GO:0003400">
    <property type="term" value="P:regulation of COPII vesicle coating"/>
    <property type="evidence" value="ECO:0007669"/>
    <property type="project" value="TreeGrafter"/>
</dbReference>
<dbReference type="RefSeq" id="XP_007411349.1">
    <property type="nucleotide sequence ID" value="XM_007411287.1"/>
</dbReference>
<dbReference type="Gene3D" id="2.130.10.10">
    <property type="entry name" value="YVTN repeat-like/Quinoprotein amine dehydrogenase"/>
    <property type="match status" value="1"/>
</dbReference>
<keyword evidence="2" id="KW-0813">Transport</keyword>
<dbReference type="InParanoid" id="F4RQD1"/>
<evidence type="ECO:0000256" key="5">
    <source>
        <dbReference type="ARBA" id="ARBA00022737"/>
    </source>
</evidence>
<evidence type="ECO:0000313" key="13">
    <source>
        <dbReference type="Proteomes" id="UP000001072"/>
    </source>
</evidence>
<proteinExistence type="predicted"/>
<evidence type="ECO:0000256" key="2">
    <source>
        <dbReference type="ARBA" id="ARBA00022448"/>
    </source>
</evidence>
<dbReference type="VEuPathDB" id="FungiDB:MELLADRAFT_88079"/>
<dbReference type="PROSITE" id="PS50082">
    <property type="entry name" value="WD_REPEATS_2"/>
    <property type="match status" value="1"/>
</dbReference>
<dbReference type="SMART" id="SM00320">
    <property type="entry name" value="WD40"/>
    <property type="match status" value="3"/>
</dbReference>
<dbReference type="GO" id="GO:0005085">
    <property type="term" value="F:guanyl-nucleotide exchange factor activity"/>
    <property type="evidence" value="ECO:0007669"/>
    <property type="project" value="InterPro"/>
</dbReference>
<dbReference type="STRING" id="747676.F4RQD1"/>
<keyword evidence="3 11" id="KW-0853">WD repeat</keyword>
<dbReference type="OrthoDB" id="2013972at2759"/>
<keyword evidence="10" id="KW-0472">Membrane</keyword>
<dbReference type="FunCoup" id="F4RQD1">
    <property type="interactions" value="64"/>
</dbReference>
<evidence type="ECO:0000256" key="11">
    <source>
        <dbReference type="PROSITE-ProRule" id="PRU00221"/>
    </source>
</evidence>
<dbReference type="InterPro" id="IPR011047">
    <property type="entry name" value="Quinoprotein_ADH-like_sf"/>
</dbReference>
<evidence type="ECO:0000256" key="8">
    <source>
        <dbReference type="ARBA" id="ARBA00022927"/>
    </source>
</evidence>
<keyword evidence="9" id="KW-1133">Transmembrane helix</keyword>
<dbReference type="PROSITE" id="PS50294">
    <property type="entry name" value="WD_REPEATS_REGION"/>
    <property type="match status" value="1"/>
</dbReference>
<dbReference type="GO" id="GO:0006888">
    <property type="term" value="P:endoplasmic reticulum to Golgi vesicle-mediated transport"/>
    <property type="evidence" value="ECO:0007669"/>
    <property type="project" value="TreeGrafter"/>
</dbReference>
<feature type="repeat" description="WD" evidence="11">
    <location>
        <begin position="315"/>
        <end position="348"/>
    </location>
</feature>
<reference evidence="13" key="1">
    <citation type="journal article" date="2011" name="Proc. Natl. Acad. Sci. U.S.A.">
        <title>Obligate biotrophy features unraveled by the genomic analysis of rust fungi.</title>
        <authorList>
            <person name="Duplessis S."/>
            <person name="Cuomo C.A."/>
            <person name="Lin Y.-C."/>
            <person name="Aerts A."/>
            <person name="Tisserant E."/>
            <person name="Veneault-Fourrey C."/>
            <person name="Joly D.L."/>
            <person name="Hacquard S."/>
            <person name="Amselem J."/>
            <person name="Cantarel B.L."/>
            <person name="Chiu R."/>
            <person name="Coutinho P.M."/>
            <person name="Feau N."/>
            <person name="Field M."/>
            <person name="Frey P."/>
            <person name="Gelhaye E."/>
            <person name="Goldberg J."/>
            <person name="Grabherr M.G."/>
            <person name="Kodira C.D."/>
            <person name="Kohler A."/>
            <person name="Kuees U."/>
            <person name="Lindquist E.A."/>
            <person name="Lucas S.M."/>
            <person name="Mago R."/>
            <person name="Mauceli E."/>
            <person name="Morin E."/>
            <person name="Murat C."/>
            <person name="Pangilinan J.L."/>
            <person name="Park R."/>
            <person name="Pearson M."/>
            <person name="Quesneville H."/>
            <person name="Rouhier N."/>
            <person name="Sakthikumar S."/>
            <person name="Salamov A.A."/>
            <person name="Schmutz J."/>
            <person name="Selles B."/>
            <person name="Shapiro H."/>
            <person name="Tanguay P."/>
            <person name="Tuskan G.A."/>
            <person name="Henrissat B."/>
            <person name="Van de Peer Y."/>
            <person name="Rouze P."/>
            <person name="Ellis J.G."/>
            <person name="Dodds P.N."/>
            <person name="Schein J.E."/>
            <person name="Zhong S."/>
            <person name="Hamelin R.C."/>
            <person name="Grigoriev I.V."/>
            <person name="Szabo L.J."/>
            <person name="Martin F."/>
        </authorList>
    </citation>
    <scope>NUCLEOTIDE SEQUENCE [LARGE SCALE GENOMIC DNA]</scope>
    <source>
        <strain evidence="13">98AG31 / pathotype 3-4-7</strain>
    </source>
</reference>
<dbReference type="Proteomes" id="UP000001072">
    <property type="component" value="Unassembled WGS sequence"/>
</dbReference>
<dbReference type="InterPro" id="IPR001680">
    <property type="entry name" value="WD40_rpt"/>
</dbReference>
<dbReference type="InterPro" id="IPR015943">
    <property type="entry name" value="WD40/YVTN_repeat-like_dom_sf"/>
</dbReference>
<dbReference type="HOGENOM" id="CLU_037666_0_0_1"/>
<dbReference type="EMBL" id="GL883113">
    <property type="protein sequence ID" value="EGG05427.1"/>
    <property type="molecule type" value="Genomic_DNA"/>
</dbReference>
<keyword evidence="6" id="KW-0256">Endoplasmic reticulum</keyword>
<keyword evidence="7" id="KW-0931">ER-Golgi transport</keyword>
<dbReference type="KEGG" id="mlr:MELLADRAFT_88079"/>
<gene>
    <name evidence="12" type="ORF">MELLADRAFT_88079</name>
</gene>
<evidence type="ECO:0000256" key="1">
    <source>
        <dbReference type="ARBA" id="ARBA00004648"/>
    </source>
</evidence>
<evidence type="ECO:0000256" key="10">
    <source>
        <dbReference type="ARBA" id="ARBA00023136"/>
    </source>
</evidence>
<keyword evidence="8" id="KW-0653">Protein transport</keyword>
<keyword evidence="4" id="KW-0812">Transmembrane</keyword>
<evidence type="ECO:0000256" key="3">
    <source>
        <dbReference type="ARBA" id="ARBA00022574"/>
    </source>
</evidence>
<evidence type="ECO:0000256" key="4">
    <source>
        <dbReference type="ARBA" id="ARBA00022692"/>
    </source>
</evidence>
<evidence type="ECO:0000256" key="7">
    <source>
        <dbReference type="ARBA" id="ARBA00022892"/>
    </source>
</evidence>
<keyword evidence="13" id="KW-1185">Reference proteome</keyword>
<dbReference type="Pfam" id="PF00400">
    <property type="entry name" value="WD40"/>
    <property type="match status" value="1"/>
</dbReference>
<name>F4RQD1_MELLP</name>
<accession>F4RQD1</accession>